<evidence type="ECO:0000256" key="5">
    <source>
        <dbReference type="ARBA" id="ARBA00022692"/>
    </source>
</evidence>
<evidence type="ECO:0000256" key="4">
    <source>
        <dbReference type="ARBA" id="ARBA00022475"/>
    </source>
</evidence>
<dbReference type="Pfam" id="PF00528">
    <property type="entry name" value="BPD_transp_1"/>
    <property type="match status" value="1"/>
</dbReference>
<evidence type="ECO:0000259" key="10">
    <source>
        <dbReference type="PROSITE" id="PS50928"/>
    </source>
</evidence>
<keyword evidence="8 9" id="KW-0472">Membrane</keyword>
<gene>
    <name evidence="11" type="primary">artQ_14</name>
    <name evidence="11" type="ORF">SDC9_91479</name>
</gene>
<sequence length="248" mass="27432">MKGSAFLAEWFAKVKADFILNFVTGDRWSLILNGLIVTLKITVVAIFIGIAIGIILATIRSTYDMTRNENRSGFKQSLLSFLNSLAKIYLTVIRGTPVVLQLLIIYFVIFASSDNGVLIAALAFGINSGAYVAEIIRGGIMSIDRGQMEAGRSLGFNYFETMRYIIIPQAFKNVLPSLANEFIALLKETSVAGYVAVQDLTRAGNIIRSKTYSAFMPLVAVALIYLAMVMVLTYFVGILERRLRNSER</sequence>
<comment type="similarity">
    <text evidence="2">Belongs to the binding-protein-dependent transport system permease family. HisMQ subfamily.</text>
</comment>
<feature type="domain" description="ABC transmembrane type-1" evidence="10">
    <location>
        <begin position="35"/>
        <end position="236"/>
    </location>
</feature>
<evidence type="ECO:0000256" key="9">
    <source>
        <dbReference type="SAM" id="Phobius"/>
    </source>
</evidence>
<dbReference type="GO" id="GO:0043190">
    <property type="term" value="C:ATP-binding cassette (ABC) transporter complex"/>
    <property type="evidence" value="ECO:0007669"/>
    <property type="project" value="InterPro"/>
</dbReference>
<protein>
    <submittedName>
        <fullName evidence="11">Arginine transport system permease protein ArtQ</fullName>
    </submittedName>
</protein>
<dbReference type="InterPro" id="IPR000515">
    <property type="entry name" value="MetI-like"/>
</dbReference>
<feature type="transmembrane region" description="Helical" evidence="9">
    <location>
        <begin position="117"/>
        <end position="136"/>
    </location>
</feature>
<dbReference type="InterPro" id="IPR035906">
    <property type="entry name" value="MetI-like_sf"/>
</dbReference>
<dbReference type="GO" id="GO:0006865">
    <property type="term" value="P:amino acid transport"/>
    <property type="evidence" value="ECO:0007669"/>
    <property type="project" value="UniProtKB-KW"/>
</dbReference>
<dbReference type="AlphaFoldDB" id="A0A644ZVK6"/>
<accession>A0A644ZVK6</accession>
<feature type="transmembrane region" description="Helical" evidence="9">
    <location>
        <begin position="78"/>
        <end position="111"/>
    </location>
</feature>
<keyword evidence="6" id="KW-0029">Amino-acid transport</keyword>
<comment type="subcellular location">
    <subcellularLocation>
        <location evidence="1">Cell membrane</location>
        <topology evidence="1">Multi-pass membrane protein</topology>
    </subcellularLocation>
</comment>
<dbReference type="GO" id="GO:0022857">
    <property type="term" value="F:transmembrane transporter activity"/>
    <property type="evidence" value="ECO:0007669"/>
    <property type="project" value="InterPro"/>
</dbReference>
<dbReference type="CDD" id="cd06261">
    <property type="entry name" value="TM_PBP2"/>
    <property type="match status" value="1"/>
</dbReference>
<dbReference type="NCBIfam" id="TIGR01726">
    <property type="entry name" value="HEQRo_perm_3TM"/>
    <property type="match status" value="1"/>
</dbReference>
<reference evidence="11" key="1">
    <citation type="submission" date="2019-08" db="EMBL/GenBank/DDBJ databases">
        <authorList>
            <person name="Kucharzyk K."/>
            <person name="Murdoch R.W."/>
            <person name="Higgins S."/>
            <person name="Loffler F."/>
        </authorList>
    </citation>
    <scope>NUCLEOTIDE SEQUENCE</scope>
</reference>
<evidence type="ECO:0000256" key="1">
    <source>
        <dbReference type="ARBA" id="ARBA00004651"/>
    </source>
</evidence>
<evidence type="ECO:0000256" key="7">
    <source>
        <dbReference type="ARBA" id="ARBA00022989"/>
    </source>
</evidence>
<feature type="transmembrane region" description="Helical" evidence="9">
    <location>
        <begin position="215"/>
        <end position="239"/>
    </location>
</feature>
<comment type="caution">
    <text evidence="11">The sequence shown here is derived from an EMBL/GenBank/DDBJ whole genome shotgun (WGS) entry which is preliminary data.</text>
</comment>
<proteinExistence type="inferred from homology"/>
<dbReference type="Gene3D" id="1.10.3720.10">
    <property type="entry name" value="MetI-like"/>
    <property type="match status" value="1"/>
</dbReference>
<name>A0A644ZVK6_9ZZZZ</name>
<dbReference type="InterPro" id="IPR010065">
    <property type="entry name" value="AA_ABC_transptr_permease_3TM"/>
</dbReference>
<organism evidence="11">
    <name type="scientific">bioreactor metagenome</name>
    <dbReference type="NCBI Taxonomy" id="1076179"/>
    <lineage>
        <taxon>unclassified sequences</taxon>
        <taxon>metagenomes</taxon>
        <taxon>ecological metagenomes</taxon>
    </lineage>
</organism>
<keyword evidence="5 9" id="KW-0812">Transmembrane</keyword>
<evidence type="ECO:0000256" key="6">
    <source>
        <dbReference type="ARBA" id="ARBA00022970"/>
    </source>
</evidence>
<dbReference type="EMBL" id="VSSQ01010620">
    <property type="protein sequence ID" value="MPM44797.1"/>
    <property type="molecule type" value="Genomic_DNA"/>
</dbReference>
<evidence type="ECO:0000256" key="8">
    <source>
        <dbReference type="ARBA" id="ARBA00023136"/>
    </source>
</evidence>
<dbReference type="InterPro" id="IPR043429">
    <property type="entry name" value="ArtM/GltK/GlnP/TcyL/YhdX-like"/>
</dbReference>
<dbReference type="PANTHER" id="PTHR30614">
    <property type="entry name" value="MEMBRANE COMPONENT OF AMINO ACID ABC TRANSPORTER"/>
    <property type="match status" value="1"/>
</dbReference>
<evidence type="ECO:0000256" key="3">
    <source>
        <dbReference type="ARBA" id="ARBA00022448"/>
    </source>
</evidence>
<feature type="transmembrane region" description="Helical" evidence="9">
    <location>
        <begin position="30"/>
        <end position="57"/>
    </location>
</feature>
<keyword evidence="7 9" id="KW-1133">Transmembrane helix</keyword>
<dbReference type="PROSITE" id="PS50928">
    <property type="entry name" value="ABC_TM1"/>
    <property type="match status" value="1"/>
</dbReference>
<evidence type="ECO:0000313" key="11">
    <source>
        <dbReference type="EMBL" id="MPM44797.1"/>
    </source>
</evidence>
<dbReference type="PANTHER" id="PTHR30614:SF20">
    <property type="entry name" value="GLUTAMINE TRANSPORT SYSTEM PERMEASE PROTEIN GLNP"/>
    <property type="match status" value="1"/>
</dbReference>
<dbReference type="FunFam" id="1.10.3720.10:FF:000033">
    <property type="entry name" value="Polar amino acid ABC transporter permease"/>
    <property type="match status" value="1"/>
</dbReference>
<dbReference type="SUPFAM" id="SSF161098">
    <property type="entry name" value="MetI-like"/>
    <property type="match status" value="1"/>
</dbReference>
<keyword evidence="4" id="KW-1003">Cell membrane</keyword>
<evidence type="ECO:0000256" key="2">
    <source>
        <dbReference type="ARBA" id="ARBA00010072"/>
    </source>
</evidence>
<keyword evidence="3" id="KW-0813">Transport</keyword>